<name>A0AAN6SK31_9PEZI</name>
<dbReference type="AlphaFoldDB" id="A0AAN6SK31"/>
<dbReference type="Proteomes" id="UP001303115">
    <property type="component" value="Unassembled WGS sequence"/>
</dbReference>
<accession>A0AAN6SK31</accession>
<sequence length="69" mass="8165">MEDEIARLRQALEEERRRREAAESRASEEQRRREEAERIVELLQLEPYLEACYTLSLAIKVVTDCSLTI</sequence>
<reference evidence="3" key="1">
    <citation type="journal article" date="2023" name="Mol. Phylogenet. Evol.">
        <title>Genome-scale phylogeny and comparative genomics of the fungal order Sordariales.</title>
        <authorList>
            <person name="Hensen N."/>
            <person name="Bonometti L."/>
            <person name="Westerberg I."/>
            <person name="Brannstrom I.O."/>
            <person name="Guillou S."/>
            <person name="Cros-Aarteil S."/>
            <person name="Calhoun S."/>
            <person name="Haridas S."/>
            <person name="Kuo A."/>
            <person name="Mondo S."/>
            <person name="Pangilinan J."/>
            <person name="Riley R."/>
            <person name="LaButti K."/>
            <person name="Andreopoulos B."/>
            <person name="Lipzen A."/>
            <person name="Chen C."/>
            <person name="Yan M."/>
            <person name="Daum C."/>
            <person name="Ng V."/>
            <person name="Clum A."/>
            <person name="Steindorff A."/>
            <person name="Ohm R.A."/>
            <person name="Martin F."/>
            <person name="Silar P."/>
            <person name="Natvig D.O."/>
            <person name="Lalanne C."/>
            <person name="Gautier V."/>
            <person name="Ament-Velasquez S.L."/>
            <person name="Kruys A."/>
            <person name="Hutchinson M.I."/>
            <person name="Powell A.J."/>
            <person name="Barry K."/>
            <person name="Miller A.N."/>
            <person name="Grigoriev I.V."/>
            <person name="Debuchy R."/>
            <person name="Gladieux P."/>
            <person name="Hiltunen Thoren M."/>
            <person name="Johannesson H."/>
        </authorList>
    </citation>
    <scope>NUCLEOTIDE SEQUENCE [LARGE SCALE GENOMIC DNA]</scope>
    <source>
        <strain evidence="3">CBS 284.82</strain>
    </source>
</reference>
<evidence type="ECO:0000313" key="2">
    <source>
        <dbReference type="EMBL" id="KAK4031271.1"/>
    </source>
</evidence>
<comment type="caution">
    <text evidence="2">The sequence shown here is derived from an EMBL/GenBank/DDBJ whole genome shotgun (WGS) entry which is preliminary data.</text>
</comment>
<dbReference type="EMBL" id="MU854914">
    <property type="protein sequence ID" value="KAK4031271.1"/>
    <property type="molecule type" value="Genomic_DNA"/>
</dbReference>
<keyword evidence="3" id="KW-1185">Reference proteome</keyword>
<evidence type="ECO:0000256" key="1">
    <source>
        <dbReference type="SAM" id="MobiDB-lite"/>
    </source>
</evidence>
<protein>
    <submittedName>
        <fullName evidence="2">Uncharacterized protein</fullName>
    </submittedName>
</protein>
<proteinExistence type="predicted"/>
<gene>
    <name evidence="2" type="ORF">C8A01DRAFT_21486</name>
</gene>
<organism evidence="2 3">
    <name type="scientific">Parachaetomium inaequale</name>
    <dbReference type="NCBI Taxonomy" id="2588326"/>
    <lineage>
        <taxon>Eukaryota</taxon>
        <taxon>Fungi</taxon>
        <taxon>Dikarya</taxon>
        <taxon>Ascomycota</taxon>
        <taxon>Pezizomycotina</taxon>
        <taxon>Sordariomycetes</taxon>
        <taxon>Sordariomycetidae</taxon>
        <taxon>Sordariales</taxon>
        <taxon>Chaetomiaceae</taxon>
        <taxon>Parachaetomium</taxon>
    </lineage>
</organism>
<feature type="region of interest" description="Disordered" evidence="1">
    <location>
        <begin position="14"/>
        <end position="33"/>
    </location>
</feature>
<evidence type="ECO:0000313" key="3">
    <source>
        <dbReference type="Proteomes" id="UP001303115"/>
    </source>
</evidence>